<name>A0A8S9Z3X3_9TREM</name>
<protein>
    <submittedName>
        <fullName evidence="1">Uncharacterized protein</fullName>
    </submittedName>
</protein>
<evidence type="ECO:0000313" key="2">
    <source>
        <dbReference type="Proteomes" id="UP000822476"/>
    </source>
</evidence>
<proteinExistence type="predicted"/>
<sequence>MLVRLKKYNFEIGYISGKNMVLANKPSRAPMATEEDNCTGYEPAYLTLAESDSRLPRTRQTFADDEETEKVEEQVRNGWLPLYQGLGCVDHRKRSCVPWRTFGDSSSCQKTH</sequence>
<organism evidence="1 2">
    <name type="scientific">Paragonimus skrjabini miyazakii</name>
    <dbReference type="NCBI Taxonomy" id="59628"/>
    <lineage>
        <taxon>Eukaryota</taxon>
        <taxon>Metazoa</taxon>
        <taxon>Spiralia</taxon>
        <taxon>Lophotrochozoa</taxon>
        <taxon>Platyhelminthes</taxon>
        <taxon>Trematoda</taxon>
        <taxon>Digenea</taxon>
        <taxon>Plagiorchiida</taxon>
        <taxon>Troglotremata</taxon>
        <taxon>Troglotrematidae</taxon>
        <taxon>Paragonimus</taxon>
    </lineage>
</organism>
<dbReference type="Proteomes" id="UP000822476">
    <property type="component" value="Unassembled WGS sequence"/>
</dbReference>
<keyword evidence="2" id="KW-1185">Reference proteome</keyword>
<dbReference type="OrthoDB" id="10053647at2759"/>
<reference evidence="1" key="1">
    <citation type="submission" date="2019-07" db="EMBL/GenBank/DDBJ databases">
        <title>Annotation for the trematode Paragonimus miyazaki's.</title>
        <authorList>
            <person name="Choi Y.-J."/>
        </authorList>
    </citation>
    <scope>NUCLEOTIDE SEQUENCE</scope>
    <source>
        <strain evidence="1">Japan</strain>
    </source>
</reference>
<evidence type="ECO:0000313" key="1">
    <source>
        <dbReference type="EMBL" id="KAF7258568.1"/>
    </source>
</evidence>
<dbReference type="EMBL" id="JTDE01001654">
    <property type="protein sequence ID" value="KAF7258568.1"/>
    <property type="molecule type" value="Genomic_DNA"/>
</dbReference>
<comment type="caution">
    <text evidence="1">The sequence shown here is derived from an EMBL/GenBank/DDBJ whole genome shotgun (WGS) entry which is preliminary data.</text>
</comment>
<accession>A0A8S9Z3X3</accession>
<gene>
    <name evidence="1" type="ORF">EG68_04498</name>
</gene>
<dbReference type="AlphaFoldDB" id="A0A8S9Z3X3"/>